<dbReference type="InterPro" id="IPR000524">
    <property type="entry name" value="Tscrpt_reg_HTH_GntR"/>
</dbReference>
<reference evidence="6 7" key="1">
    <citation type="submission" date="2018-05" db="EMBL/GenBank/DDBJ databases">
        <title>Genomic Encyclopedia of Type Strains, Phase IV (KMG-V): Genome sequencing to study the core and pangenomes of soil and plant-associated prokaryotes.</title>
        <authorList>
            <person name="Whitman W."/>
        </authorList>
    </citation>
    <scope>NUCLEOTIDE SEQUENCE [LARGE SCALE GENOMIC DNA]</scope>
    <source>
        <strain evidence="6 7">SCZa-39</strain>
    </source>
</reference>
<evidence type="ECO:0000256" key="4">
    <source>
        <dbReference type="SAM" id="MobiDB-lite"/>
    </source>
</evidence>
<dbReference type="PANTHER" id="PTHR43537">
    <property type="entry name" value="TRANSCRIPTIONAL REGULATOR, GNTR FAMILY"/>
    <property type="match status" value="1"/>
</dbReference>
<keyword evidence="7" id="KW-1185">Reference proteome</keyword>
<evidence type="ECO:0000256" key="2">
    <source>
        <dbReference type="ARBA" id="ARBA00023125"/>
    </source>
</evidence>
<dbReference type="RefSeq" id="WP_116610121.1">
    <property type="nucleotide sequence ID" value="NZ_QEOB01000003.1"/>
</dbReference>
<dbReference type="SUPFAM" id="SSF48008">
    <property type="entry name" value="GntR ligand-binding domain-like"/>
    <property type="match status" value="1"/>
</dbReference>
<evidence type="ECO:0000256" key="1">
    <source>
        <dbReference type="ARBA" id="ARBA00023015"/>
    </source>
</evidence>
<accession>A0ABX5KRY7</accession>
<dbReference type="SMART" id="SM00895">
    <property type="entry name" value="FCD"/>
    <property type="match status" value="1"/>
</dbReference>
<sequence length="242" mass="27064">MSKAAALLDTSGGDTARATVPDEAGAPRRAARPADLETELRRRIARQIVPPGALLREVDIADEFGVSRAQVREAFVGLALRGLIDRIPNKGAVVSRLDFDQIVEIFTVREPLEGMCARLAAQNSTPDAWAPLVELFDEAMPRYLKEGDFESFTETYQRFRLQIIEAASHRTLRDMLDSIGDKISVLTRRIIILPGRGEQALKEHRAVLDALHRGDGDAAEALRKENMRSGLEWFVRYRNFVL</sequence>
<gene>
    <name evidence="6" type="ORF">C7402_103131</name>
</gene>
<protein>
    <submittedName>
        <fullName evidence="6">DNA-binding GntR family transcriptional regulator</fullName>
    </submittedName>
</protein>
<evidence type="ECO:0000259" key="5">
    <source>
        <dbReference type="PROSITE" id="PS50949"/>
    </source>
</evidence>
<dbReference type="Gene3D" id="1.20.120.530">
    <property type="entry name" value="GntR ligand-binding domain-like"/>
    <property type="match status" value="1"/>
</dbReference>
<dbReference type="GO" id="GO:0003677">
    <property type="term" value="F:DNA binding"/>
    <property type="evidence" value="ECO:0007669"/>
    <property type="project" value="UniProtKB-KW"/>
</dbReference>
<keyword evidence="3" id="KW-0804">Transcription</keyword>
<keyword evidence="2 6" id="KW-0238">DNA-binding</keyword>
<comment type="caution">
    <text evidence="6">The sequence shown here is derived from an EMBL/GenBank/DDBJ whole genome shotgun (WGS) entry which is preliminary data.</text>
</comment>
<evidence type="ECO:0000313" key="6">
    <source>
        <dbReference type="EMBL" id="PVX85554.1"/>
    </source>
</evidence>
<dbReference type="Pfam" id="PF00392">
    <property type="entry name" value="GntR"/>
    <property type="match status" value="1"/>
</dbReference>
<name>A0ABX5KRY7_9BURK</name>
<keyword evidence="1" id="KW-0805">Transcription regulation</keyword>
<dbReference type="PROSITE" id="PS50949">
    <property type="entry name" value="HTH_GNTR"/>
    <property type="match status" value="1"/>
</dbReference>
<dbReference type="Gene3D" id="1.10.10.10">
    <property type="entry name" value="Winged helix-like DNA-binding domain superfamily/Winged helix DNA-binding domain"/>
    <property type="match status" value="1"/>
</dbReference>
<dbReference type="Proteomes" id="UP000245712">
    <property type="component" value="Unassembled WGS sequence"/>
</dbReference>
<organism evidence="6 7">
    <name type="scientific">Paraburkholderia unamae</name>
    <dbReference type="NCBI Taxonomy" id="219649"/>
    <lineage>
        <taxon>Bacteria</taxon>
        <taxon>Pseudomonadati</taxon>
        <taxon>Pseudomonadota</taxon>
        <taxon>Betaproteobacteria</taxon>
        <taxon>Burkholderiales</taxon>
        <taxon>Burkholderiaceae</taxon>
        <taxon>Paraburkholderia</taxon>
    </lineage>
</organism>
<dbReference type="InterPro" id="IPR011711">
    <property type="entry name" value="GntR_C"/>
</dbReference>
<dbReference type="SUPFAM" id="SSF46785">
    <property type="entry name" value="Winged helix' DNA-binding domain"/>
    <property type="match status" value="1"/>
</dbReference>
<proteinExistence type="predicted"/>
<dbReference type="Pfam" id="PF07729">
    <property type="entry name" value="FCD"/>
    <property type="match status" value="1"/>
</dbReference>
<dbReference type="InterPro" id="IPR008920">
    <property type="entry name" value="TF_FadR/GntR_C"/>
</dbReference>
<feature type="domain" description="HTH gntR-type" evidence="5">
    <location>
        <begin position="30"/>
        <end position="97"/>
    </location>
</feature>
<dbReference type="SMART" id="SM00345">
    <property type="entry name" value="HTH_GNTR"/>
    <property type="match status" value="1"/>
</dbReference>
<dbReference type="PANTHER" id="PTHR43537:SF49">
    <property type="entry name" value="TRANSCRIPTIONAL REGULATORY PROTEIN"/>
    <property type="match status" value="1"/>
</dbReference>
<evidence type="ECO:0000256" key="3">
    <source>
        <dbReference type="ARBA" id="ARBA00023163"/>
    </source>
</evidence>
<dbReference type="InterPro" id="IPR036390">
    <property type="entry name" value="WH_DNA-bd_sf"/>
</dbReference>
<dbReference type="InterPro" id="IPR036388">
    <property type="entry name" value="WH-like_DNA-bd_sf"/>
</dbReference>
<dbReference type="EMBL" id="QEOB01000003">
    <property type="protein sequence ID" value="PVX85554.1"/>
    <property type="molecule type" value="Genomic_DNA"/>
</dbReference>
<evidence type="ECO:0000313" key="7">
    <source>
        <dbReference type="Proteomes" id="UP000245712"/>
    </source>
</evidence>
<feature type="region of interest" description="Disordered" evidence="4">
    <location>
        <begin position="8"/>
        <end position="34"/>
    </location>
</feature>